<evidence type="ECO:0000313" key="2">
    <source>
        <dbReference type="Proteomes" id="UP001236369"/>
    </source>
</evidence>
<comment type="caution">
    <text evidence="1">The sequence shown here is derived from an EMBL/GenBank/DDBJ whole genome shotgun (WGS) entry which is preliminary data.</text>
</comment>
<evidence type="ECO:0008006" key="3">
    <source>
        <dbReference type="Google" id="ProtNLM"/>
    </source>
</evidence>
<gene>
    <name evidence="1" type="ORF">QO016_004012</name>
</gene>
<dbReference type="EMBL" id="JAUSVV010000013">
    <property type="protein sequence ID" value="MDQ0444499.1"/>
    <property type="molecule type" value="Genomic_DNA"/>
</dbReference>
<evidence type="ECO:0000313" key="1">
    <source>
        <dbReference type="EMBL" id="MDQ0444499.1"/>
    </source>
</evidence>
<accession>A0ABU0HQ95</accession>
<organism evidence="1 2">
    <name type="scientific">Methylobacterium persicinum</name>
    <dbReference type="NCBI Taxonomy" id="374426"/>
    <lineage>
        <taxon>Bacteria</taxon>
        <taxon>Pseudomonadati</taxon>
        <taxon>Pseudomonadota</taxon>
        <taxon>Alphaproteobacteria</taxon>
        <taxon>Hyphomicrobiales</taxon>
        <taxon>Methylobacteriaceae</taxon>
        <taxon>Methylobacterium</taxon>
    </lineage>
</organism>
<reference evidence="1 2" key="1">
    <citation type="submission" date="2023-07" db="EMBL/GenBank/DDBJ databases">
        <title>Genomic Encyclopedia of Type Strains, Phase IV (KMG-IV): sequencing the most valuable type-strain genomes for metagenomic binning, comparative biology and taxonomic classification.</title>
        <authorList>
            <person name="Goeker M."/>
        </authorList>
    </citation>
    <scope>NUCLEOTIDE SEQUENCE [LARGE SCALE GENOMIC DNA]</scope>
    <source>
        <strain evidence="1 2">DSM 19562</strain>
    </source>
</reference>
<keyword evidence="2" id="KW-1185">Reference proteome</keyword>
<dbReference type="RefSeq" id="WP_238252835.1">
    <property type="nucleotide sequence ID" value="NZ_BPQX01000063.1"/>
</dbReference>
<name>A0ABU0HQ95_9HYPH</name>
<protein>
    <recommendedName>
        <fullName evidence="3">Glycosyltransferase</fullName>
    </recommendedName>
</protein>
<sequence>MKHPEGPPGDPSALLIDPSVVGQSHILVNTGVVRLALARYSRISVIAEVSHCEALKEYLGPEACERITFVPWHRRSDIRKTVRDFISGKKFDQILFTNMEYDMFVYMCLFHQGASRKPIRWVLHSHLVEAAATDRRVRIKNVIKWYFFFRAFRGARFIVLGDRIRANVEELIGPLFRRGNIGAVIHPVGVAPLPQRGAGSPLRSNRLPQVIFMAGWHALSPKNRALLDALEGIHQEDRRFEVEVVSNRIDGVNDNKAFSMEYTDRLNRIAAADFFLHLPSDPYRLQASGAVMDMLLTGTPMIGLRTDFGEELAGIIGPFGYFFDTRDELLRFLSSASPNPTEVESFRANLASGYDKIVARSQAQFDELLAS</sequence>
<dbReference type="Proteomes" id="UP001236369">
    <property type="component" value="Unassembled WGS sequence"/>
</dbReference>
<proteinExistence type="predicted"/>